<proteinExistence type="predicted"/>
<dbReference type="OrthoDB" id="1118163at2"/>
<evidence type="ECO:0000313" key="1">
    <source>
        <dbReference type="EMBL" id="ELR66578.1"/>
    </source>
</evidence>
<dbReference type="GO" id="GO:0004061">
    <property type="term" value="F:arylformamidase activity"/>
    <property type="evidence" value="ECO:0007669"/>
    <property type="project" value="InterPro"/>
</dbReference>
<name>L8JE80_9GAMM</name>
<dbReference type="Pfam" id="PF04199">
    <property type="entry name" value="Cyclase"/>
    <property type="match status" value="1"/>
</dbReference>
<gene>
    <name evidence="1" type="ORF">C942_04276</name>
</gene>
<dbReference type="EMBL" id="AMZO01000006">
    <property type="protein sequence ID" value="ELR66578.1"/>
    <property type="molecule type" value="Genomic_DNA"/>
</dbReference>
<dbReference type="GO" id="GO:0019441">
    <property type="term" value="P:L-tryptophan catabolic process to kynurenine"/>
    <property type="evidence" value="ECO:0007669"/>
    <property type="project" value="InterPro"/>
</dbReference>
<protein>
    <recommendedName>
        <fullName evidence="3">Cyclase</fullName>
    </recommendedName>
</protein>
<dbReference type="Proteomes" id="UP000011134">
    <property type="component" value="Unassembled WGS sequence"/>
</dbReference>
<dbReference type="Gene3D" id="3.50.30.50">
    <property type="entry name" value="Putative cyclase"/>
    <property type="match status" value="1"/>
</dbReference>
<sequence length="186" mass="20525">MTKTSISIEITESHPAYQWAKRQSDSVNAMGHIGTHIDCYTTTPEQHRYTPDAVMLDCSDSMPDIKIVSAMPLKGKALVLYTANLEKNGYGNNAYGKQDTALHSDVLDAILEKSPAFIVIDSYGIGAHGEQHRNFDERCEQHNCFVIENVALTHAMMDTLTALEIEFDTTSASTGKRCEVIAVLSK</sequence>
<comment type="caution">
    <text evidence="1">The sequence shown here is derived from an EMBL/GenBank/DDBJ whole genome shotgun (WGS) entry which is preliminary data.</text>
</comment>
<dbReference type="SUPFAM" id="SSF102198">
    <property type="entry name" value="Putative cyclase"/>
    <property type="match status" value="1"/>
</dbReference>
<accession>L8JE80</accession>
<organism evidence="1 2">
    <name type="scientific">Photobacterium marinum</name>
    <dbReference type="NCBI Taxonomy" id="1056511"/>
    <lineage>
        <taxon>Bacteria</taxon>
        <taxon>Pseudomonadati</taxon>
        <taxon>Pseudomonadota</taxon>
        <taxon>Gammaproteobacteria</taxon>
        <taxon>Vibrionales</taxon>
        <taxon>Vibrionaceae</taxon>
        <taxon>Photobacterium</taxon>
    </lineage>
</organism>
<dbReference type="AlphaFoldDB" id="L8JE80"/>
<dbReference type="InterPro" id="IPR037175">
    <property type="entry name" value="KFase_sf"/>
</dbReference>
<keyword evidence="2" id="KW-1185">Reference proteome</keyword>
<dbReference type="RefSeq" id="WP_007463341.1">
    <property type="nucleotide sequence ID" value="NZ_AMZO01000006.1"/>
</dbReference>
<dbReference type="PATRIC" id="fig|1056511.3.peg.1105"/>
<dbReference type="InterPro" id="IPR007325">
    <property type="entry name" value="KFase/CYL"/>
</dbReference>
<reference evidence="1 2" key="1">
    <citation type="submission" date="2012-12" db="EMBL/GenBank/DDBJ databases">
        <title>Genome Assembly of Photobacterium sp. AK15.</title>
        <authorList>
            <person name="Khatri I."/>
            <person name="Vaidya B."/>
            <person name="Srinivas T.N.R."/>
            <person name="Subramanian S."/>
            <person name="Pinnaka A."/>
        </authorList>
    </citation>
    <scope>NUCLEOTIDE SEQUENCE [LARGE SCALE GENOMIC DNA]</scope>
    <source>
        <strain evidence="1 2">AK15</strain>
    </source>
</reference>
<evidence type="ECO:0000313" key="2">
    <source>
        <dbReference type="Proteomes" id="UP000011134"/>
    </source>
</evidence>
<evidence type="ECO:0008006" key="3">
    <source>
        <dbReference type="Google" id="ProtNLM"/>
    </source>
</evidence>